<reference evidence="1 2" key="1">
    <citation type="submission" date="2016-11" db="EMBL/GenBank/DDBJ databases">
        <title>Complete genome sequence of Streptomyces niveus SCSIO 3406.</title>
        <authorList>
            <person name="Zhu Q."/>
            <person name="Cheng W."/>
            <person name="Song Y."/>
            <person name="Li Q."/>
            <person name="Ju J."/>
        </authorList>
    </citation>
    <scope>NUCLEOTIDE SEQUENCE [LARGE SCALE GENOMIC DNA]</scope>
    <source>
        <strain evidence="1 2">SCSIO 3406</strain>
    </source>
</reference>
<dbReference type="CDD" id="cd02440">
    <property type="entry name" value="AdoMet_MTases"/>
    <property type="match status" value="1"/>
</dbReference>
<organism evidence="1 2">
    <name type="scientific">Streptomyces niveus</name>
    <name type="common">Streptomyces spheroides</name>
    <dbReference type="NCBI Taxonomy" id="193462"/>
    <lineage>
        <taxon>Bacteria</taxon>
        <taxon>Bacillati</taxon>
        <taxon>Actinomycetota</taxon>
        <taxon>Actinomycetes</taxon>
        <taxon>Kitasatosporales</taxon>
        <taxon>Streptomycetaceae</taxon>
        <taxon>Streptomyces</taxon>
    </lineage>
</organism>
<sequence length="266" mass="28756">MSDSVRPGTNVMPTVPNSARIWNYAQGGQDNYQVDRELGDVMMGDFPEIKTAAMESRAFQERVADHVVREYGIRQLLDLGTGIPTGSGTHGRAQKVAPESRVVYVDNDPVVLNHASALRSSPEGKIHYFQQDFRDVEAVLEGVSTTLNLDEPVALLVLSTLGHFPPAEAADLVAKYTSRFASGSYLAVCDTIETPGVLRMQEHYVQADPEGAYLARTPEQIADCARGLTLLPPGLRPLPELVLPAGTTAPAGAEDCVQWGFLAVKP</sequence>
<keyword evidence="2" id="KW-1185">Reference proteome</keyword>
<evidence type="ECO:0000313" key="1">
    <source>
        <dbReference type="EMBL" id="AQU67529.1"/>
    </source>
</evidence>
<protein>
    <recommendedName>
        <fullName evidence="3">S-adenosyl methyltransferase</fullName>
    </recommendedName>
</protein>
<proteinExistence type="predicted"/>
<dbReference type="InterPro" id="IPR006764">
    <property type="entry name" value="SAM_dep_MeTrfase_SAV2177_type"/>
</dbReference>
<dbReference type="Pfam" id="PF04672">
    <property type="entry name" value="Methyltransf_19"/>
    <property type="match status" value="1"/>
</dbReference>
<gene>
    <name evidence="1" type="ORF">BBN63_16065</name>
</gene>
<dbReference type="EMBL" id="CP018047">
    <property type="protein sequence ID" value="AQU67529.1"/>
    <property type="molecule type" value="Genomic_DNA"/>
</dbReference>
<dbReference type="PIRSF" id="PIRSF017393">
    <property type="entry name" value="MTase_SAV2177"/>
    <property type="match status" value="1"/>
</dbReference>
<dbReference type="InterPro" id="IPR029063">
    <property type="entry name" value="SAM-dependent_MTases_sf"/>
</dbReference>
<dbReference type="RefSeq" id="WP_078076092.1">
    <property type="nucleotide sequence ID" value="NZ_CP018047.1"/>
</dbReference>
<dbReference type="Gene3D" id="3.40.50.150">
    <property type="entry name" value="Vaccinia Virus protein VP39"/>
    <property type="match status" value="1"/>
</dbReference>
<dbReference type="SUPFAM" id="SSF53335">
    <property type="entry name" value="S-adenosyl-L-methionine-dependent methyltransferases"/>
    <property type="match status" value="1"/>
</dbReference>
<accession>A0A1U9QTY2</accession>
<evidence type="ECO:0000313" key="2">
    <source>
        <dbReference type="Proteomes" id="UP000189677"/>
    </source>
</evidence>
<dbReference type="Proteomes" id="UP000189677">
    <property type="component" value="Chromosome"/>
</dbReference>
<dbReference type="KEGG" id="snw:BBN63_16065"/>
<evidence type="ECO:0008006" key="3">
    <source>
        <dbReference type="Google" id="ProtNLM"/>
    </source>
</evidence>
<dbReference type="AlphaFoldDB" id="A0A1U9QTY2"/>
<dbReference type="OrthoDB" id="4134439at2"/>
<name>A0A1U9QTY2_STRNV</name>